<feature type="compositionally biased region" description="Gly residues" evidence="1">
    <location>
        <begin position="1"/>
        <end position="12"/>
    </location>
</feature>
<evidence type="ECO:0000256" key="1">
    <source>
        <dbReference type="SAM" id="MobiDB-lite"/>
    </source>
</evidence>
<evidence type="ECO:0000313" key="2">
    <source>
        <dbReference type="EMBL" id="AKF04915.1"/>
    </source>
</evidence>
<evidence type="ECO:0000313" key="3">
    <source>
        <dbReference type="Proteomes" id="UP000034883"/>
    </source>
</evidence>
<sequence>MAGCATSGGGSGTLETGKPGEASEPVAFQWNAAPDATRGTIRAELMDGRDFSGEFLQVTTETRATDLDPYWDVWGGPWYGMADDTAFIRQYTGRVIAQLTGPEGERMRCHFQLADPEAGPQSGGMGDCELSTGERIQDAMLRGQR</sequence>
<name>A0A0F6W1L1_9BACT</name>
<dbReference type="EMBL" id="CP011125">
    <property type="protein sequence ID" value="AKF04915.1"/>
    <property type="molecule type" value="Genomic_DNA"/>
</dbReference>
<proteinExistence type="predicted"/>
<organism evidence="2 3">
    <name type="scientific">Sandaracinus amylolyticus</name>
    <dbReference type="NCBI Taxonomy" id="927083"/>
    <lineage>
        <taxon>Bacteria</taxon>
        <taxon>Pseudomonadati</taxon>
        <taxon>Myxococcota</taxon>
        <taxon>Polyangia</taxon>
        <taxon>Polyangiales</taxon>
        <taxon>Sandaracinaceae</taxon>
        <taxon>Sandaracinus</taxon>
    </lineage>
</organism>
<protein>
    <submittedName>
        <fullName evidence="2">Uncharacterized protein</fullName>
    </submittedName>
</protein>
<dbReference type="STRING" id="927083.DB32_002064"/>
<keyword evidence="3" id="KW-1185">Reference proteome</keyword>
<dbReference type="AlphaFoldDB" id="A0A0F6W1L1"/>
<dbReference type="Proteomes" id="UP000034883">
    <property type="component" value="Chromosome"/>
</dbReference>
<gene>
    <name evidence="2" type="ORF">DB32_002064</name>
</gene>
<dbReference type="KEGG" id="samy:DB32_002064"/>
<reference evidence="2 3" key="1">
    <citation type="submission" date="2015-03" db="EMBL/GenBank/DDBJ databases">
        <title>Genome assembly of Sandaracinus amylolyticus DSM 53668.</title>
        <authorList>
            <person name="Sharma G."/>
            <person name="Subramanian S."/>
        </authorList>
    </citation>
    <scope>NUCLEOTIDE SEQUENCE [LARGE SCALE GENOMIC DNA]</scope>
    <source>
        <strain evidence="2 3">DSM 53668</strain>
    </source>
</reference>
<accession>A0A0F6W1L1</accession>
<feature type="region of interest" description="Disordered" evidence="1">
    <location>
        <begin position="1"/>
        <end position="22"/>
    </location>
</feature>